<reference evidence="19" key="1">
    <citation type="journal article" date="2019" name="Int. J. Syst. Evol. Microbiol.">
        <title>The Global Catalogue of Microorganisms (GCM) 10K type strain sequencing project: providing services to taxonomists for standard genome sequencing and annotation.</title>
        <authorList>
            <consortium name="The Broad Institute Genomics Platform"/>
            <consortium name="The Broad Institute Genome Sequencing Center for Infectious Disease"/>
            <person name="Wu L."/>
            <person name="Ma J."/>
        </authorList>
    </citation>
    <scope>NUCLEOTIDE SEQUENCE [LARGE SCALE GENOMIC DNA]</scope>
    <source>
        <strain evidence="19">KCTC 42730</strain>
    </source>
</reference>
<feature type="transmembrane region" description="Helical" evidence="16 17">
    <location>
        <begin position="6"/>
        <end position="32"/>
    </location>
</feature>
<evidence type="ECO:0000256" key="8">
    <source>
        <dbReference type="ARBA" id="ARBA00022692"/>
    </source>
</evidence>
<sequence length="82" mass="8876">MDVSATLLTAANIMVTGMVGVFLFLSLLIFIVKLVARWCVEEAPVITKKPATKQTLPGQVPATHVAVISAAIAQYKKQHQQE</sequence>
<dbReference type="NCBIfam" id="TIGR01195">
    <property type="entry name" value="oadG_fam"/>
    <property type="match status" value="1"/>
</dbReference>
<dbReference type="HAMAP" id="MF_00404">
    <property type="entry name" value="OadG"/>
    <property type="match status" value="1"/>
</dbReference>
<dbReference type="InterPro" id="IPR005899">
    <property type="entry name" value="Na_pump_deCOase"/>
</dbReference>
<evidence type="ECO:0000256" key="7">
    <source>
        <dbReference type="ARBA" id="ARBA00022475"/>
    </source>
</evidence>
<proteinExistence type="inferred from homology"/>
<evidence type="ECO:0000256" key="6">
    <source>
        <dbReference type="ARBA" id="ARBA00022448"/>
    </source>
</evidence>
<gene>
    <name evidence="16" type="primary">oadG</name>
    <name evidence="18" type="ORF">ACFOEE_00915</name>
</gene>
<dbReference type="EC" id="7.2.4.2" evidence="16"/>
<keyword evidence="13 16" id="KW-0472">Membrane</keyword>
<evidence type="ECO:0000313" key="19">
    <source>
        <dbReference type="Proteomes" id="UP001595453"/>
    </source>
</evidence>
<keyword evidence="14 16" id="KW-0739">Sodium transport</keyword>
<evidence type="ECO:0000256" key="14">
    <source>
        <dbReference type="ARBA" id="ARBA00023201"/>
    </source>
</evidence>
<evidence type="ECO:0000313" key="18">
    <source>
        <dbReference type="EMBL" id="MFC3031088.1"/>
    </source>
</evidence>
<comment type="similarity">
    <text evidence="4 16 17">Belongs to the OadG family.</text>
</comment>
<comment type="catalytic activity">
    <reaction evidence="15 16 17">
        <text>oxaloacetate + 2 Na(+)(in) + H(+) = pyruvate + 2 Na(+)(out) + CO2</text>
        <dbReference type="Rhea" id="RHEA:57724"/>
        <dbReference type="ChEBI" id="CHEBI:15361"/>
        <dbReference type="ChEBI" id="CHEBI:15378"/>
        <dbReference type="ChEBI" id="CHEBI:16452"/>
        <dbReference type="ChEBI" id="CHEBI:16526"/>
        <dbReference type="ChEBI" id="CHEBI:29101"/>
        <dbReference type="EC" id="7.2.4.2"/>
    </reaction>
</comment>
<keyword evidence="12 16" id="KW-0406">Ion transport</keyword>
<evidence type="ECO:0000256" key="4">
    <source>
        <dbReference type="ARBA" id="ARBA00005844"/>
    </source>
</evidence>
<comment type="subcellular location">
    <subcellularLocation>
        <location evidence="3 16 17">Cell membrane</location>
        <topology evidence="3 16 17">Single-pass membrane protein</topology>
    </subcellularLocation>
</comment>
<dbReference type="Proteomes" id="UP001595453">
    <property type="component" value="Unassembled WGS sequence"/>
</dbReference>
<evidence type="ECO:0000256" key="11">
    <source>
        <dbReference type="ARBA" id="ARBA00023053"/>
    </source>
</evidence>
<keyword evidence="10 16" id="KW-1133">Transmembrane helix</keyword>
<evidence type="ECO:0000256" key="2">
    <source>
        <dbReference type="ARBA" id="ARBA00003002"/>
    </source>
</evidence>
<evidence type="ECO:0000256" key="10">
    <source>
        <dbReference type="ARBA" id="ARBA00022989"/>
    </source>
</evidence>
<evidence type="ECO:0000256" key="3">
    <source>
        <dbReference type="ARBA" id="ARBA00004162"/>
    </source>
</evidence>
<evidence type="ECO:0000256" key="17">
    <source>
        <dbReference type="RuleBase" id="RU004278"/>
    </source>
</evidence>
<comment type="function">
    <text evidence="2 16 17">Catalyzes the decarboxylation of oxaloacetate coupled to Na(+) translocation.</text>
</comment>
<dbReference type="EMBL" id="JBHRSD010000001">
    <property type="protein sequence ID" value="MFC3031088.1"/>
    <property type="molecule type" value="Genomic_DNA"/>
</dbReference>
<keyword evidence="19" id="KW-1185">Reference proteome</keyword>
<dbReference type="InterPro" id="IPR023424">
    <property type="entry name" value="OadG"/>
</dbReference>
<evidence type="ECO:0000256" key="5">
    <source>
        <dbReference type="ARBA" id="ARBA00011869"/>
    </source>
</evidence>
<comment type="subunit">
    <text evidence="5 16">Heterotrimer of an alpha, a beta and a gamma subunit.</text>
</comment>
<accession>A0ABV7CE35</accession>
<dbReference type="RefSeq" id="WP_377119971.1">
    <property type="nucleotide sequence ID" value="NZ_JBHRSD010000001.1"/>
</dbReference>
<name>A0ABV7CE35_9GAMM</name>
<keyword evidence="7 16" id="KW-1003">Cell membrane</keyword>
<evidence type="ECO:0000256" key="16">
    <source>
        <dbReference type="HAMAP-Rule" id="MF_00404"/>
    </source>
</evidence>
<keyword evidence="11 16" id="KW-0915">Sodium</keyword>
<evidence type="ECO:0000256" key="15">
    <source>
        <dbReference type="ARBA" id="ARBA00048176"/>
    </source>
</evidence>
<comment type="cofactor">
    <cofactor evidence="1 16 17">
        <name>Na(+)</name>
        <dbReference type="ChEBI" id="CHEBI:29101"/>
    </cofactor>
</comment>
<dbReference type="Pfam" id="PF04277">
    <property type="entry name" value="OAD_gamma"/>
    <property type="match status" value="1"/>
</dbReference>
<comment type="caution">
    <text evidence="18">The sequence shown here is derived from an EMBL/GenBank/DDBJ whole genome shotgun (WGS) entry which is preliminary data.</text>
</comment>
<evidence type="ECO:0000256" key="13">
    <source>
        <dbReference type="ARBA" id="ARBA00023136"/>
    </source>
</evidence>
<organism evidence="18 19">
    <name type="scientific">Pseudoalteromonas fenneropenaei</name>
    <dbReference type="NCBI Taxonomy" id="1737459"/>
    <lineage>
        <taxon>Bacteria</taxon>
        <taxon>Pseudomonadati</taxon>
        <taxon>Pseudomonadota</taxon>
        <taxon>Gammaproteobacteria</taxon>
        <taxon>Alteromonadales</taxon>
        <taxon>Pseudoalteromonadaceae</taxon>
        <taxon>Pseudoalteromonas</taxon>
    </lineage>
</organism>
<evidence type="ECO:0000256" key="12">
    <source>
        <dbReference type="ARBA" id="ARBA00023065"/>
    </source>
</evidence>
<keyword evidence="9 16" id="KW-1278">Translocase</keyword>
<protein>
    <recommendedName>
        <fullName evidence="16">Probable oxaloacetate decarboxylase gamma chain</fullName>
        <ecNumber evidence="16">7.2.4.2</ecNumber>
    </recommendedName>
</protein>
<keyword evidence="6 16" id="KW-0813">Transport</keyword>
<evidence type="ECO:0000256" key="9">
    <source>
        <dbReference type="ARBA" id="ARBA00022967"/>
    </source>
</evidence>
<evidence type="ECO:0000256" key="1">
    <source>
        <dbReference type="ARBA" id="ARBA00001959"/>
    </source>
</evidence>
<keyword evidence="8 16" id="KW-0812">Transmembrane</keyword>